<evidence type="ECO:0000256" key="2">
    <source>
        <dbReference type="ARBA" id="ARBA00022801"/>
    </source>
</evidence>
<keyword evidence="2 3" id="KW-0378">Hydrolase</keyword>
<dbReference type="Proteomes" id="UP001600941">
    <property type="component" value="Unassembled WGS sequence"/>
</dbReference>
<proteinExistence type="predicted"/>
<dbReference type="CDD" id="cd01310">
    <property type="entry name" value="TatD_DNAse"/>
    <property type="match status" value="1"/>
</dbReference>
<gene>
    <name evidence="3" type="ORF">K340107D12_04810</name>
</gene>
<dbReference type="PROSITE" id="PS01090">
    <property type="entry name" value="TATD_2"/>
    <property type="match status" value="1"/>
</dbReference>
<keyword evidence="4" id="KW-1185">Reference proteome</keyword>
<dbReference type="PANTHER" id="PTHR46124:SF3">
    <property type="entry name" value="HYDROLASE"/>
    <property type="match status" value="1"/>
</dbReference>
<dbReference type="Gene3D" id="3.20.20.140">
    <property type="entry name" value="Metal-dependent hydrolases"/>
    <property type="match status" value="1"/>
</dbReference>
<comment type="caution">
    <text evidence="3">The sequence shown here is derived from an EMBL/GenBank/DDBJ whole genome shotgun (WGS) entry which is preliminary data.</text>
</comment>
<dbReference type="InterPro" id="IPR015991">
    <property type="entry name" value="TatD/YcfH-like"/>
</dbReference>
<keyword evidence="1" id="KW-0479">Metal-binding</keyword>
<dbReference type="InterPro" id="IPR018228">
    <property type="entry name" value="DNase_TatD-rel_CS"/>
</dbReference>
<evidence type="ECO:0000256" key="1">
    <source>
        <dbReference type="ARBA" id="ARBA00022723"/>
    </source>
</evidence>
<accession>A0ABQ0BMA3</accession>
<dbReference type="Pfam" id="PF01026">
    <property type="entry name" value="TatD_DNase"/>
    <property type="match status" value="1"/>
</dbReference>
<dbReference type="NCBIfam" id="TIGR00010">
    <property type="entry name" value="YchF/TatD family DNA exonuclease"/>
    <property type="match status" value="1"/>
</dbReference>
<dbReference type="PANTHER" id="PTHR46124">
    <property type="entry name" value="D-AMINOACYL-TRNA DEACYLASE"/>
    <property type="match status" value="1"/>
</dbReference>
<protein>
    <submittedName>
        <fullName evidence="3">TatD family hydrolase</fullName>
    </submittedName>
</protein>
<organism evidence="3 4">
    <name type="scientific">Blautia parvula</name>
    <dbReference type="NCBI Taxonomy" id="2877527"/>
    <lineage>
        <taxon>Bacteria</taxon>
        <taxon>Bacillati</taxon>
        <taxon>Bacillota</taxon>
        <taxon>Clostridia</taxon>
        <taxon>Lachnospirales</taxon>
        <taxon>Lachnospiraceae</taxon>
        <taxon>Blautia</taxon>
    </lineage>
</organism>
<dbReference type="EMBL" id="BAABZQ010000001">
    <property type="protein sequence ID" value="GAA6497665.1"/>
    <property type="molecule type" value="Genomic_DNA"/>
</dbReference>
<evidence type="ECO:0000313" key="4">
    <source>
        <dbReference type="Proteomes" id="UP001600941"/>
    </source>
</evidence>
<name>A0ABQ0BMA3_9FIRM</name>
<evidence type="ECO:0000313" key="3">
    <source>
        <dbReference type="EMBL" id="GAA6497665.1"/>
    </source>
</evidence>
<dbReference type="PIRSF" id="PIRSF005902">
    <property type="entry name" value="DNase_TatD"/>
    <property type="match status" value="1"/>
</dbReference>
<dbReference type="RefSeq" id="WP_227209708.1">
    <property type="nucleotide sequence ID" value="NZ_BAABZQ010000001.1"/>
</dbReference>
<dbReference type="InterPro" id="IPR032466">
    <property type="entry name" value="Metal_Hydrolase"/>
</dbReference>
<sequence>MLIDTHAHYDHKRFDCGRYSLLEEIVSSGVGKVVNPAIAFDSNYVMRKFFDGFPWIYYAVGIHPNCLGEENAEQDTKWETELRELAEDSKTVAIGETGLDYYRVQDTEMRARQRVWFHKQLEIAREIKLPVILHIRDADDEAVQMLKEHPLQHSGVVHCFGGDTARAAEYMDMGLFLGIGGRITYPQEEAVRNAVRQIPMEAILLETDSPYVKPKEAPGSRNTSLNLMEVVKAISDLKQLTYEEVITITTGNAERLFDFQD</sequence>
<reference evidence="3 4" key="1">
    <citation type="submission" date="2024-04" db="EMBL/GenBank/DDBJ databases">
        <title>Defined microbial consortia suppress multidrug-resistant proinflammatory Enterobacteriaceae via ecological control.</title>
        <authorList>
            <person name="Furuichi M."/>
            <person name="Kawaguchi T."/>
            <person name="Pust M."/>
            <person name="Yasuma K."/>
            <person name="Plichta D."/>
            <person name="Hasegawa N."/>
            <person name="Ohya T."/>
            <person name="Bhattarai S."/>
            <person name="Sasajima S."/>
            <person name="Aoto Y."/>
            <person name="Tuganbaev T."/>
            <person name="Yaginuma M."/>
            <person name="Ueda M."/>
            <person name="Okahashi N."/>
            <person name="Amafuji K."/>
            <person name="Kiridooshi Y."/>
            <person name="Sugita K."/>
            <person name="Strazar M."/>
            <person name="Skelly A."/>
            <person name="Suda W."/>
            <person name="Hattori M."/>
            <person name="Nakamoto N."/>
            <person name="Caballero S."/>
            <person name="Norman J."/>
            <person name="Olle B."/>
            <person name="Tanoue T."/>
            <person name="Arita M."/>
            <person name="Bucci V."/>
            <person name="Atarashi K."/>
            <person name="Xavier R."/>
            <person name="Honda K."/>
        </authorList>
    </citation>
    <scope>NUCLEOTIDE SEQUENCE [LARGE SCALE GENOMIC DNA]</scope>
    <source>
        <strain evidence="4">k34-0107-D12</strain>
    </source>
</reference>
<dbReference type="InterPro" id="IPR001130">
    <property type="entry name" value="TatD-like"/>
</dbReference>
<dbReference type="GO" id="GO:0016787">
    <property type="term" value="F:hydrolase activity"/>
    <property type="evidence" value="ECO:0007669"/>
    <property type="project" value="UniProtKB-KW"/>
</dbReference>
<dbReference type="SUPFAM" id="SSF51556">
    <property type="entry name" value="Metallo-dependent hydrolases"/>
    <property type="match status" value="1"/>
</dbReference>
<dbReference type="PROSITE" id="PS01091">
    <property type="entry name" value="TATD_3"/>
    <property type="match status" value="1"/>
</dbReference>